<dbReference type="Pfam" id="PF02472">
    <property type="entry name" value="ExbD"/>
    <property type="match status" value="1"/>
</dbReference>
<protein>
    <submittedName>
        <fullName evidence="9">Biopolymer transporter ExbD</fullName>
    </submittedName>
</protein>
<keyword evidence="6 8" id="KW-0472">Membrane</keyword>
<evidence type="ECO:0000256" key="5">
    <source>
        <dbReference type="ARBA" id="ARBA00022989"/>
    </source>
</evidence>
<evidence type="ECO:0000256" key="2">
    <source>
        <dbReference type="ARBA" id="ARBA00005811"/>
    </source>
</evidence>
<sequence>MRKFTLKRSEPEIPTASTADIAFLLIIFFMLTTVLRTEYGLKVNPPSAESTERILKRKNIVHIWIDKNRRISVDDNLLEVSGVTTVIGQKVLDNPELISEVLADKEVDYGRVNDVLEALKEAGAFKILFATEYEEGG</sequence>
<gene>
    <name evidence="9" type="ORF">ENX07_05610</name>
</gene>
<evidence type="ECO:0000256" key="7">
    <source>
        <dbReference type="RuleBase" id="RU003879"/>
    </source>
</evidence>
<dbReference type="EMBL" id="DTMQ01000038">
    <property type="protein sequence ID" value="HGE99528.1"/>
    <property type="molecule type" value="Genomic_DNA"/>
</dbReference>
<dbReference type="PANTHER" id="PTHR30558:SF3">
    <property type="entry name" value="BIOPOLYMER TRANSPORT PROTEIN EXBD-RELATED"/>
    <property type="match status" value="1"/>
</dbReference>
<evidence type="ECO:0000256" key="6">
    <source>
        <dbReference type="ARBA" id="ARBA00023136"/>
    </source>
</evidence>
<evidence type="ECO:0000256" key="3">
    <source>
        <dbReference type="ARBA" id="ARBA00022475"/>
    </source>
</evidence>
<keyword evidence="4 7" id="KW-0812">Transmembrane</keyword>
<dbReference type="GO" id="GO:0015031">
    <property type="term" value="P:protein transport"/>
    <property type="evidence" value="ECO:0007669"/>
    <property type="project" value="UniProtKB-KW"/>
</dbReference>
<name>A0A7C3URK6_UNCW3</name>
<evidence type="ECO:0000256" key="8">
    <source>
        <dbReference type="SAM" id="Phobius"/>
    </source>
</evidence>
<keyword evidence="7" id="KW-0653">Protein transport</keyword>
<accession>A0A7C3URK6</accession>
<organism evidence="9">
    <name type="scientific">candidate division WOR-3 bacterium</name>
    <dbReference type="NCBI Taxonomy" id="2052148"/>
    <lineage>
        <taxon>Bacteria</taxon>
        <taxon>Bacteria division WOR-3</taxon>
    </lineage>
</organism>
<comment type="caution">
    <text evidence="9">The sequence shown here is derived from an EMBL/GenBank/DDBJ whole genome shotgun (WGS) entry which is preliminary data.</text>
</comment>
<comment type="subcellular location">
    <subcellularLocation>
        <location evidence="1">Cell membrane</location>
        <topology evidence="1">Single-pass membrane protein</topology>
    </subcellularLocation>
    <subcellularLocation>
        <location evidence="7">Cell membrane</location>
        <topology evidence="7">Single-pass type II membrane protein</topology>
    </subcellularLocation>
</comment>
<dbReference type="GO" id="GO:0022857">
    <property type="term" value="F:transmembrane transporter activity"/>
    <property type="evidence" value="ECO:0007669"/>
    <property type="project" value="InterPro"/>
</dbReference>
<feature type="transmembrane region" description="Helical" evidence="8">
    <location>
        <begin position="21"/>
        <end position="41"/>
    </location>
</feature>
<dbReference type="Gene3D" id="3.30.420.270">
    <property type="match status" value="1"/>
</dbReference>
<evidence type="ECO:0000256" key="1">
    <source>
        <dbReference type="ARBA" id="ARBA00004162"/>
    </source>
</evidence>
<keyword evidence="7" id="KW-0813">Transport</keyword>
<dbReference type="GO" id="GO:0005886">
    <property type="term" value="C:plasma membrane"/>
    <property type="evidence" value="ECO:0007669"/>
    <property type="project" value="UniProtKB-SubCell"/>
</dbReference>
<dbReference type="AlphaFoldDB" id="A0A7C3URK6"/>
<dbReference type="InterPro" id="IPR003400">
    <property type="entry name" value="ExbD"/>
</dbReference>
<evidence type="ECO:0000256" key="4">
    <source>
        <dbReference type="ARBA" id="ARBA00022692"/>
    </source>
</evidence>
<comment type="similarity">
    <text evidence="2 7">Belongs to the ExbD/TolR family.</text>
</comment>
<dbReference type="PANTHER" id="PTHR30558">
    <property type="entry name" value="EXBD MEMBRANE COMPONENT OF PMF-DRIVEN MACROMOLECULE IMPORT SYSTEM"/>
    <property type="match status" value="1"/>
</dbReference>
<reference evidence="9" key="1">
    <citation type="journal article" date="2020" name="mSystems">
        <title>Genome- and Community-Level Interaction Insights into Carbon Utilization and Element Cycling Functions of Hydrothermarchaeota in Hydrothermal Sediment.</title>
        <authorList>
            <person name="Zhou Z."/>
            <person name="Liu Y."/>
            <person name="Xu W."/>
            <person name="Pan J."/>
            <person name="Luo Z.H."/>
            <person name="Li M."/>
        </authorList>
    </citation>
    <scope>NUCLEOTIDE SEQUENCE [LARGE SCALE GENOMIC DNA]</scope>
    <source>
        <strain evidence="9">SpSt-906</strain>
    </source>
</reference>
<keyword evidence="3" id="KW-1003">Cell membrane</keyword>
<evidence type="ECO:0000313" key="9">
    <source>
        <dbReference type="EMBL" id="HGE99528.1"/>
    </source>
</evidence>
<keyword evidence="5 8" id="KW-1133">Transmembrane helix</keyword>
<proteinExistence type="inferred from homology"/>